<feature type="transmembrane region" description="Helical" evidence="1">
    <location>
        <begin position="202"/>
        <end position="220"/>
    </location>
</feature>
<organism evidence="2 3">
    <name type="scientific">Microvirga arabica</name>
    <dbReference type="NCBI Taxonomy" id="1128671"/>
    <lineage>
        <taxon>Bacteria</taxon>
        <taxon>Pseudomonadati</taxon>
        <taxon>Pseudomonadota</taxon>
        <taxon>Alphaproteobacteria</taxon>
        <taxon>Hyphomicrobiales</taxon>
        <taxon>Methylobacteriaceae</taxon>
        <taxon>Microvirga</taxon>
    </lineage>
</organism>
<keyword evidence="1" id="KW-0472">Membrane</keyword>
<protein>
    <submittedName>
        <fullName evidence="2">DUF6064 family protein</fullName>
    </submittedName>
</protein>
<keyword evidence="1" id="KW-1133">Transmembrane helix</keyword>
<sequence>MADWLSYTPSDFLLFSARTYYRLFELYNRAIWPAQILALLLGLVILWRLHRAGGLQGSVVTVILAAGWLWTAWAYLVEHYDTINWAARYFAIGFVTEALLLIWAGVIRSRLSIQPYKDWIGRTGVGLFVFALVVQPLIGSLVGRDWKQAEIFGIAPDPTVLATLGILLTVDEQPRLGLMVIPLIWCALSGATLWTMGSPDAWIMPVAGLGALGLSVYRVLSARGQGRIGKPEAR</sequence>
<name>A0ABV6Y594_9HYPH</name>
<dbReference type="Pfam" id="PF19540">
    <property type="entry name" value="DUF6064"/>
    <property type="match status" value="1"/>
</dbReference>
<dbReference type="EMBL" id="JBHOMY010000016">
    <property type="protein sequence ID" value="MFC1456450.1"/>
    <property type="molecule type" value="Genomic_DNA"/>
</dbReference>
<reference evidence="2 3" key="1">
    <citation type="submission" date="2024-09" db="EMBL/GenBank/DDBJ databases">
        <title>Nodulacao em especies de Leguminosae Basais da Amazonia e Caracterizacao dos Rizobios e Bacterias Associadas aos Nodulos.</title>
        <authorList>
            <person name="Jambeiro I.C.A."/>
            <person name="Lopes I.S."/>
            <person name="Aguiar E.R.G.R."/>
            <person name="Santos A.F.J."/>
            <person name="Dos Santos J.M.F."/>
            <person name="Gross E."/>
        </authorList>
    </citation>
    <scope>NUCLEOTIDE SEQUENCE [LARGE SCALE GENOMIC DNA]</scope>
    <source>
        <strain evidence="2 3">BRUESC1165</strain>
    </source>
</reference>
<dbReference type="InterPro" id="IPR045708">
    <property type="entry name" value="DUF6064"/>
</dbReference>
<feature type="transmembrane region" description="Helical" evidence="1">
    <location>
        <begin position="59"/>
        <end position="77"/>
    </location>
</feature>
<comment type="caution">
    <text evidence="2">The sequence shown here is derived from an EMBL/GenBank/DDBJ whole genome shotgun (WGS) entry which is preliminary data.</text>
</comment>
<gene>
    <name evidence="2" type="ORF">ACETIH_06885</name>
</gene>
<keyword evidence="1" id="KW-0812">Transmembrane</keyword>
<accession>A0ABV6Y594</accession>
<feature type="transmembrane region" description="Helical" evidence="1">
    <location>
        <begin position="151"/>
        <end position="169"/>
    </location>
</feature>
<evidence type="ECO:0000256" key="1">
    <source>
        <dbReference type="SAM" id="Phobius"/>
    </source>
</evidence>
<feature type="transmembrane region" description="Helical" evidence="1">
    <location>
        <begin position="89"/>
        <end position="107"/>
    </location>
</feature>
<evidence type="ECO:0000313" key="2">
    <source>
        <dbReference type="EMBL" id="MFC1456450.1"/>
    </source>
</evidence>
<proteinExistence type="predicted"/>
<feature type="transmembrane region" description="Helical" evidence="1">
    <location>
        <begin position="176"/>
        <end position="196"/>
    </location>
</feature>
<feature type="transmembrane region" description="Helical" evidence="1">
    <location>
        <begin position="119"/>
        <end position="139"/>
    </location>
</feature>
<feature type="transmembrane region" description="Helical" evidence="1">
    <location>
        <begin position="30"/>
        <end position="47"/>
    </location>
</feature>
<evidence type="ECO:0000313" key="3">
    <source>
        <dbReference type="Proteomes" id="UP001593940"/>
    </source>
</evidence>
<dbReference type="RefSeq" id="WP_377029204.1">
    <property type="nucleotide sequence ID" value="NZ_JBHOMY010000016.1"/>
</dbReference>
<keyword evidence="3" id="KW-1185">Reference proteome</keyword>
<dbReference type="Proteomes" id="UP001593940">
    <property type="component" value="Unassembled WGS sequence"/>
</dbReference>